<feature type="domain" description="Fe2OG dioxygenase" evidence="8">
    <location>
        <begin position="333"/>
        <end position="436"/>
    </location>
</feature>
<dbReference type="InterPro" id="IPR051559">
    <property type="entry name" value="HIF_prolyl_hydroxylases"/>
</dbReference>
<dbReference type="GO" id="GO:0031543">
    <property type="term" value="F:peptidyl-proline dioxygenase activity"/>
    <property type="evidence" value="ECO:0007669"/>
    <property type="project" value="TreeGrafter"/>
</dbReference>
<gene>
    <name evidence="9" type="ORF">B5M09_001063</name>
</gene>
<accession>A0A3R7Y6K3</accession>
<name>A0A3R7Y6K3_APHAT</name>
<keyword evidence="4" id="KW-0223">Dioxygenase</keyword>
<dbReference type="PANTHER" id="PTHR12907:SF26">
    <property type="entry name" value="HIF PROLYL HYDROXYLASE, ISOFORM C"/>
    <property type="match status" value="1"/>
</dbReference>
<dbReference type="EMBL" id="MZMZ02003249">
    <property type="protein sequence ID" value="RQM22216.1"/>
    <property type="molecule type" value="Genomic_DNA"/>
</dbReference>
<keyword evidence="6" id="KW-0408">Iron</keyword>
<dbReference type="InterPro" id="IPR006620">
    <property type="entry name" value="Pro_4_hyd_alph"/>
</dbReference>
<proteinExistence type="predicted"/>
<dbReference type="GO" id="GO:0031418">
    <property type="term" value="F:L-ascorbic acid binding"/>
    <property type="evidence" value="ECO:0007669"/>
    <property type="project" value="UniProtKB-KW"/>
</dbReference>
<dbReference type="GO" id="GO:0071456">
    <property type="term" value="P:cellular response to hypoxia"/>
    <property type="evidence" value="ECO:0007669"/>
    <property type="project" value="TreeGrafter"/>
</dbReference>
<dbReference type="AlphaFoldDB" id="A0A3R7Y6K3"/>
<dbReference type="GO" id="GO:0008198">
    <property type="term" value="F:ferrous iron binding"/>
    <property type="evidence" value="ECO:0007669"/>
    <property type="project" value="TreeGrafter"/>
</dbReference>
<evidence type="ECO:0000313" key="10">
    <source>
        <dbReference type="Proteomes" id="UP000284702"/>
    </source>
</evidence>
<dbReference type="Gene3D" id="2.60.120.620">
    <property type="entry name" value="q2cbj1_9rhob like domain"/>
    <property type="match status" value="1"/>
</dbReference>
<protein>
    <recommendedName>
        <fullName evidence="8">Fe2OG dioxygenase domain-containing protein</fullName>
    </recommendedName>
</protein>
<dbReference type="InterPro" id="IPR005123">
    <property type="entry name" value="Oxoglu/Fe-dep_dioxygenase_dom"/>
</dbReference>
<dbReference type="PANTHER" id="PTHR12907">
    <property type="entry name" value="EGL NINE HOMOLOG-RELATED"/>
    <property type="match status" value="1"/>
</dbReference>
<dbReference type="Pfam" id="PF13640">
    <property type="entry name" value="2OG-FeII_Oxy_3"/>
    <property type="match status" value="1"/>
</dbReference>
<reference evidence="9" key="1">
    <citation type="submission" date="2018-07" db="EMBL/GenBank/DDBJ databases">
        <title>Annotation of Aphanomyces astaci genome assembly.</title>
        <authorList>
            <person name="Studholme D.J."/>
        </authorList>
    </citation>
    <scope>NUCLEOTIDE SEQUENCE [LARGE SCALE GENOMIC DNA]</scope>
    <source>
        <strain evidence="9">Pc</strain>
    </source>
</reference>
<feature type="region of interest" description="Disordered" evidence="7">
    <location>
        <begin position="162"/>
        <end position="230"/>
    </location>
</feature>
<keyword evidence="2" id="KW-0479">Metal-binding</keyword>
<dbReference type="Proteomes" id="UP000284702">
    <property type="component" value="Unassembled WGS sequence"/>
</dbReference>
<evidence type="ECO:0000256" key="4">
    <source>
        <dbReference type="ARBA" id="ARBA00022964"/>
    </source>
</evidence>
<dbReference type="VEuPathDB" id="FungiDB:H257_09760"/>
<feature type="compositionally biased region" description="Basic residues" evidence="7">
    <location>
        <begin position="204"/>
        <end position="219"/>
    </location>
</feature>
<evidence type="ECO:0000256" key="6">
    <source>
        <dbReference type="ARBA" id="ARBA00023004"/>
    </source>
</evidence>
<evidence type="ECO:0000256" key="1">
    <source>
        <dbReference type="ARBA" id="ARBA00001961"/>
    </source>
</evidence>
<dbReference type="PROSITE" id="PS51471">
    <property type="entry name" value="FE2OG_OXY"/>
    <property type="match status" value="1"/>
</dbReference>
<keyword evidence="5" id="KW-0560">Oxidoreductase</keyword>
<dbReference type="InterPro" id="IPR044862">
    <property type="entry name" value="Pro_4_hyd_alph_FE2OG_OXY"/>
</dbReference>
<feature type="region of interest" description="Disordered" evidence="7">
    <location>
        <begin position="1"/>
        <end position="23"/>
    </location>
</feature>
<sequence>MDRTSNGQVHPHDATEPTKASQVMDPLTIQEAPREALQHTRHAEDERYLQEHPFLESSLASVAVVVAVGGDAWTIALSSADKLVRDANSPLILCAATLDLGTAYVIVLSRHTHVPFTTASFFRRFQSDIASADASTLSISPYAFRMRRLKKKGIVAMDDPAVTSKVDGDSHGSIVAQDPRDDVISKKRKQSTGNDDTSTDPISSKKRRRKRPRSKKPHSRSLTPSPITSMSAISTGHISVTPQWLPSSAVARIRQDAEALRAAGAFTQSAIGGREGESQKMALRKRHSECCGLFDDAEAVGKDVGDIRIRDALMGAIADLRETLSATVQPLADVMELQYLFYPGVGNGFYGKHIDQQHHVPGKVHRVISMVLYLNDAHWNSSTDGGALRAYPSPAHPPVDVDPAGGTLVLFDSGKLLHEAKPTQRDRWALVGWFMAAGSA</sequence>
<organism evidence="9 10">
    <name type="scientific">Aphanomyces astaci</name>
    <name type="common">Crayfish plague agent</name>
    <dbReference type="NCBI Taxonomy" id="112090"/>
    <lineage>
        <taxon>Eukaryota</taxon>
        <taxon>Sar</taxon>
        <taxon>Stramenopiles</taxon>
        <taxon>Oomycota</taxon>
        <taxon>Saprolegniomycetes</taxon>
        <taxon>Saprolegniales</taxon>
        <taxon>Verrucalvaceae</taxon>
        <taxon>Aphanomyces</taxon>
    </lineage>
</organism>
<feature type="compositionally biased region" description="Polar residues" evidence="7">
    <location>
        <begin position="191"/>
        <end position="202"/>
    </location>
</feature>
<evidence type="ECO:0000259" key="8">
    <source>
        <dbReference type="PROSITE" id="PS51471"/>
    </source>
</evidence>
<keyword evidence="3" id="KW-0847">Vitamin C</keyword>
<comment type="cofactor">
    <cofactor evidence="1">
        <name>L-ascorbate</name>
        <dbReference type="ChEBI" id="CHEBI:38290"/>
    </cofactor>
</comment>
<evidence type="ECO:0000256" key="2">
    <source>
        <dbReference type="ARBA" id="ARBA00022723"/>
    </source>
</evidence>
<keyword evidence="10" id="KW-1185">Reference proteome</keyword>
<dbReference type="SMART" id="SM00702">
    <property type="entry name" value="P4Hc"/>
    <property type="match status" value="1"/>
</dbReference>
<evidence type="ECO:0000256" key="5">
    <source>
        <dbReference type="ARBA" id="ARBA00023002"/>
    </source>
</evidence>
<evidence type="ECO:0000313" key="9">
    <source>
        <dbReference type="EMBL" id="RQM22216.1"/>
    </source>
</evidence>
<evidence type="ECO:0000256" key="3">
    <source>
        <dbReference type="ARBA" id="ARBA00022896"/>
    </source>
</evidence>
<comment type="caution">
    <text evidence="9">The sequence shown here is derived from an EMBL/GenBank/DDBJ whole genome shotgun (WGS) entry which is preliminary data.</text>
</comment>
<evidence type="ECO:0000256" key="7">
    <source>
        <dbReference type="SAM" id="MobiDB-lite"/>
    </source>
</evidence>